<sequence length="156" mass="17555">MSTQQFSSKVAGLCLKRDGQQSLSLDRAFWSRGLCLSSLLSRGLCLSAQLPPLLRGRSGIILDAPGARIYAQFFFSASLISRQKNETSEKYGNLKEFIFLNFLVSSGFKSPSKATHNEWLDTTKTTFRKWKREKLTSKLTLFGVFQTHRPSAPKLT</sequence>
<reference evidence="2" key="1">
    <citation type="submission" date="2016-11" db="UniProtKB">
        <authorList>
            <consortium name="WormBaseParasite"/>
        </authorList>
    </citation>
    <scope>IDENTIFICATION</scope>
</reference>
<name>A0A1I7X183_HETBA</name>
<dbReference type="AlphaFoldDB" id="A0A1I7X183"/>
<accession>A0A1I7X183</accession>
<evidence type="ECO:0000313" key="1">
    <source>
        <dbReference type="Proteomes" id="UP000095283"/>
    </source>
</evidence>
<dbReference type="WBParaSite" id="Hba_11212">
    <property type="protein sequence ID" value="Hba_11212"/>
    <property type="gene ID" value="Hba_11212"/>
</dbReference>
<evidence type="ECO:0000313" key="2">
    <source>
        <dbReference type="WBParaSite" id="Hba_11212"/>
    </source>
</evidence>
<keyword evidence="1" id="KW-1185">Reference proteome</keyword>
<dbReference type="Proteomes" id="UP000095283">
    <property type="component" value="Unplaced"/>
</dbReference>
<proteinExistence type="predicted"/>
<protein>
    <submittedName>
        <fullName evidence="2">Uncharacterized protein</fullName>
    </submittedName>
</protein>
<organism evidence="1 2">
    <name type="scientific">Heterorhabditis bacteriophora</name>
    <name type="common">Entomopathogenic nematode worm</name>
    <dbReference type="NCBI Taxonomy" id="37862"/>
    <lineage>
        <taxon>Eukaryota</taxon>
        <taxon>Metazoa</taxon>
        <taxon>Ecdysozoa</taxon>
        <taxon>Nematoda</taxon>
        <taxon>Chromadorea</taxon>
        <taxon>Rhabditida</taxon>
        <taxon>Rhabditina</taxon>
        <taxon>Rhabditomorpha</taxon>
        <taxon>Strongyloidea</taxon>
        <taxon>Heterorhabditidae</taxon>
        <taxon>Heterorhabditis</taxon>
    </lineage>
</organism>